<comment type="caution">
    <text evidence="1">The sequence shown here is derived from an EMBL/GenBank/DDBJ whole genome shotgun (WGS) entry which is preliminary data.</text>
</comment>
<gene>
    <name evidence="1" type="ORF">LCGC14_3038960</name>
</gene>
<reference evidence="1" key="1">
    <citation type="journal article" date="2015" name="Nature">
        <title>Complex archaea that bridge the gap between prokaryotes and eukaryotes.</title>
        <authorList>
            <person name="Spang A."/>
            <person name="Saw J.H."/>
            <person name="Jorgensen S.L."/>
            <person name="Zaremba-Niedzwiedzka K."/>
            <person name="Martijn J."/>
            <person name="Lind A.E."/>
            <person name="van Eijk R."/>
            <person name="Schleper C."/>
            <person name="Guy L."/>
            <person name="Ettema T.J."/>
        </authorList>
    </citation>
    <scope>NUCLEOTIDE SEQUENCE</scope>
</reference>
<evidence type="ECO:0000313" key="1">
    <source>
        <dbReference type="EMBL" id="KKK58981.1"/>
    </source>
</evidence>
<protein>
    <submittedName>
        <fullName evidence="1">Uncharacterized protein</fullName>
    </submittedName>
</protein>
<organism evidence="1">
    <name type="scientific">marine sediment metagenome</name>
    <dbReference type="NCBI Taxonomy" id="412755"/>
    <lineage>
        <taxon>unclassified sequences</taxon>
        <taxon>metagenomes</taxon>
        <taxon>ecological metagenomes</taxon>
    </lineage>
</organism>
<accession>A0A0F8ZG49</accession>
<name>A0A0F8ZG49_9ZZZZ</name>
<sequence>MVEPFDEHSETGQGVVLLVQRLLQVLEKIYGIHFREPHHDIASQLLNHISEFTREAGED</sequence>
<dbReference type="AlphaFoldDB" id="A0A0F8ZG49"/>
<dbReference type="EMBL" id="LAZR01063705">
    <property type="protein sequence ID" value="KKK58981.1"/>
    <property type="molecule type" value="Genomic_DNA"/>
</dbReference>
<proteinExistence type="predicted"/>